<evidence type="ECO:0000313" key="2">
    <source>
        <dbReference type="EMBL" id="GGK31707.1"/>
    </source>
</evidence>
<organism evidence="2 3">
    <name type="scientific">Salinarimonas ramus</name>
    <dbReference type="NCBI Taxonomy" id="690164"/>
    <lineage>
        <taxon>Bacteria</taxon>
        <taxon>Pseudomonadati</taxon>
        <taxon>Pseudomonadota</taxon>
        <taxon>Alphaproteobacteria</taxon>
        <taxon>Hyphomicrobiales</taxon>
        <taxon>Salinarimonadaceae</taxon>
        <taxon>Salinarimonas</taxon>
    </lineage>
</organism>
<comment type="caution">
    <text evidence="2">The sequence shown here is derived from an EMBL/GenBank/DDBJ whole genome shotgun (WGS) entry which is preliminary data.</text>
</comment>
<dbReference type="InterPro" id="IPR023214">
    <property type="entry name" value="HAD_sf"/>
</dbReference>
<evidence type="ECO:0000256" key="1">
    <source>
        <dbReference type="ARBA" id="ARBA00022801"/>
    </source>
</evidence>
<dbReference type="InterPro" id="IPR023198">
    <property type="entry name" value="PGP-like_dom2"/>
</dbReference>
<dbReference type="InterPro" id="IPR036412">
    <property type="entry name" value="HAD-like_sf"/>
</dbReference>
<dbReference type="SUPFAM" id="SSF56784">
    <property type="entry name" value="HAD-like"/>
    <property type="match status" value="1"/>
</dbReference>
<keyword evidence="3" id="KW-1185">Reference proteome</keyword>
<dbReference type="PANTHER" id="PTHR43316">
    <property type="entry name" value="HYDROLASE, HALOACID DELAHOGENASE-RELATED"/>
    <property type="match status" value="1"/>
</dbReference>
<dbReference type="Proteomes" id="UP000600449">
    <property type="component" value="Unassembled WGS sequence"/>
</dbReference>
<dbReference type="InterPro" id="IPR051540">
    <property type="entry name" value="S-2-haloacid_dehalogenase"/>
</dbReference>
<dbReference type="SFLD" id="SFLDS00003">
    <property type="entry name" value="Haloacid_Dehalogenase"/>
    <property type="match status" value="1"/>
</dbReference>
<sequence>MAEPLIFDADDTLWDEQRTLQAFEREIDAIVTRIAGPDVAFIARFLEAEERNIPHIGYGFASYTYSLAETLATFPDYPSLREEVLSAYRGLYDRLANEPPPLLPGVRETLEELRRRGHRMFVLTRGIPAEQKHKMELSGLEHVFEAVRIVQRKDVDAYRGLCRDHGLDRVKTTMIGNSLRSDVLPALHAGLAAVWIPADTPWQHDAASEPLPNGARRVARFSDLAALLATS</sequence>
<dbReference type="Gene3D" id="1.10.150.240">
    <property type="entry name" value="Putative phosphatase, domain 2"/>
    <property type="match status" value="1"/>
</dbReference>
<proteinExistence type="predicted"/>
<dbReference type="AlphaFoldDB" id="A0A917V3F6"/>
<evidence type="ECO:0000313" key="3">
    <source>
        <dbReference type="Proteomes" id="UP000600449"/>
    </source>
</evidence>
<gene>
    <name evidence="2" type="ORF">GCM10011322_17880</name>
</gene>
<dbReference type="EMBL" id="BMMF01000004">
    <property type="protein sequence ID" value="GGK31707.1"/>
    <property type="molecule type" value="Genomic_DNA"/>
</dbReference>
<protein>
    <submittedName>
        <fullName evidence="2">Haloacid dehalogenase</fullName>
    </submittedName>
</protein>
<accession>A0A917V3F6</accession>
<reference evidence="2 3" key="1">
    <citation type="journal article" date="2014" name="Int. J. Syst. Evol. Microbiol.">
        <title>Complete genome sequence of Corynebacterium casei LMG S-19264T (=DSM 44701T), isolated from a smear-ripened cheese.</title>
        <authorList>
            <consortium name="US DOE Joint Genome Institute (JGI-PGF)"/>
            <person name="Walter F."/>
            <person name="Albersmeier A."/>
            <person name="Kalinowski J."/>
            <person name="Ruckert C."/>
        </authorList>
    </citation>
    <scope>NUCLEOTIDE SEQUENCE [LARGE SCALE GENOMIC DNA]</scope>
    <source>
        <strain evidence="2 3">CGMCC 1.9161</strain>
    </source>
</reference>
<dbReference type="Gene3D" id="3.40.50.1000">
    <property type="entry name" value="HAD superfamily/HAD-like"/>
    <property type="match status" value="1"/>
</dbReference>
<dbReference type="Pfam" id="PF00702">
    <property type="entry name" value="Hydrolase"/>
    <property type="match status" value="1"/>
</dbReference>
<name>A0A917V3F6_9HYPH</name>
<keyword evidence="1" id="KW-0378">Hydrolase</keyword>
<dbReference type="GO" id="GO:0016787">
    <property type="term" value="F:hydrolase activity"/>
    <property type="evidence" value="ECO:0007669"/>
    <property type="project" value="UniProtKB-KW"/>
</dbReference>
<dbReference type="PANTHER" id="PTHR43316:SF8">
    <property type="entry name" value="HAD FAMILY HYDROLASE"/>
    <property type="match status" value="1"/>
</dbReference>
<dbReference type="SFLD" id="SFLDG01129">
    <property type="entry name" value="C1.5:_HAD__Beta-PGM__Phosphata"/>
    <property type="match status" value="1"/>
</dbReference>
<dbReference type="RefSeq" id="WP_188911817.1">
    <property type="nucleotide sequence ID" value="NZ_BMMF01000004.1"/>
</dbReference>